<evidence type="ECO:0000256" key="3">
    <source>
        <dbReference type="SAM" id="SignalP"/>
    </source>
</evidence>
<keyword evidence="2 3" id="KW-0732">Signal</keyword>
<gene>
    <name evidence="5" type="ORF">H1D24_32705</name>
</gene>
<feature type="chain" id="PRO_5039211595" evidence="3">
    <location>
        <begin position="19"/>
        <end position="363"/>
    </location>
</feature>
<dbReference type="PANTHER" id="PTHR30036">
    <property type="entry name" value="D-XYLOSE-BINDING PERIPLASMIC PROTEIN"/>
    <property type="match status" value="1"/>
</dbReference>
<dbReference type="InterPro" id="IPR028082">
    <property type="entry name" value="Peripla_BP_I"/>
</dbReference>
<comment type="subcellular location">
    <subcellularLocation>
        <location evidence="1">Cell envelope</location>
    </subcellularLocation>
</comment>
<comment type="caution">
    <text evidence="5">The sequence shown here is derived from an EMBL/GenBank/DDBJ whole genome shotgun (WGS) entry which is preliminary data.</text>
</comment>
<dbReference type="Proteomes" id="UP000545761">
    <property type="component" value="Unassembled WGS sequence"/>
</dbReference>
<dbReference type="AlphaFoldDB" id="A0A7W0DSE6"/>
<proteinExistence type="predicted"/>
<evidence type="ECO:0000256" key="2">
    <source>
        <dbReference type="ARBA" id="ARBA00022729"/>
    </source>
</evidence>
<dbReference type="EMBL" id="JACEHE010000028">
    <property type="protein sequence ID" value="MBA2950423.1"/>
    <property type="molecule type" value="Genomic_DNA"/>
</dbReference>
<dbReference type="PANTHER" id="PTHR30036:SF1">
    <property type="entry name" value="D-XYLOSE-BINDING PERIPLASMIC PROTEIN"/>
    <property type="match status" value="1"/>
</dbReference>
<sequence>MRGPAVTAAAVSVTLVLAACGQTGRPAGPPRSASGNGGFTIGVLMPDQNATRYQTFDKPLIEKKVKELCSGCTVEYANAQNDASTQRQQMNTMLNKGARVLILDRVDAGALRRSVQQARDAGVPVISYDRLADGPVSGYVSYDDYDIGVLQGQALIQGMGNKAHGGQVVWIDATEPPSPIPSRRTGGMSVLKGKVDIEHVITNATISPHDAYATMSAAIARLGPHRIDGVYAINDAVAAGAISALKAAHVTPLPPVVGQDAELSAIQRIVRGEQYMTVYKPYEPEADAAAEMAVALGRGEKLDGIARTTVGNSTTKDIPAVLLTPVPVNAKNVKATVVKNGMYTIKQICTPEVAAACRKGRLT</sequence>
<dbReference type="Gene3D" id="3.40.50.2300">
    <property type="match status" value="2"/>
</dbReference>
<dbReference type="GO" id="GO:0030246">
    <property type="term" value="F:carbohydrate binding"/>
    <property type="evidence" value="ECO:0007669"/>
    <property type="project" value="TreeGrafter"/>
</dbReference>
<dbReference type="InterPro" id="IPR050555">
    <property type="entry name" value="Bact_Solute-Bind_Prot2"/>
</dbReference>
<accession>A0A7W0DSE6</accession>
<name>A0A7W0DSE6_9ACTN</name>
<dbReference type="GO" id="GO:0030288">
    <property type="term" value="C:outer membrane-bounded periplasmic space"/>
    <property type="evidence" value="ECO:0007669"/>
    <property type="project" value="TreeGrafter"/>
</dbReference>
<dbReference type="Pfam" id="PF13407">
    <property type="entry name" value="Peripla_BP_4"/>
    <property type="match status" value="1"/>
</dbReference>
<dbReference type="SUPFAM" id="SSF53822">
    <property type="entry name" value="Periplasmic binding protein-like I"/>
    <property type="match status" value="1"/>
</dbReference>
<organism evidence="5 6">
    <name type="scientific">Streptomyces himalayensis subsp. himalayensis</name>
    <dbReference type="NCBI Taxonomy" id="2756131"/>
    <lineage>
        <taxon>Bacteria</taxon>
        <taxon>Bacillati</taxon>
        <taxon>Actinomycetota</taxon>
        <taxon>Actinomycetes</taxon>
        <taxon>Kitasatosporales</taxon>
        <taxon>Streptomycetaceae</taxon>
        <taxon>Streptomyces</taxon>
        <taxon>Streptomyces himalayensis</taxon>
    </lineage>
</organism>
<dbReference type="InterPro" id="IPR025997">
    <property type="entry name" value="SBP_2_dom"/>
</dbReference>
<evidence type="ECO:0000256" key="1">
    <source>
        <dbReference type="ARBA" id="ARBA00004196"/>
    </source>
</evidence>
<evidence type="ECO:0000313" key="6">
    <source>
        <dbReference type="Proteomes" id="UP000545761"/>
    </source>
</evidence>
<evidence type="ECO:0000313" key="5">
    <source>
        <dbReference type="EMBL" id="MBA2950423.1"/>
    </source>
</evidence>
<protein>
    <submittedName>
        <fullName evidence="5">Substrate-binding domain-containing protein</fullName>
    </submittedName>
</protein>
<feature type="domain" description="Periplasmic binding protein" evidence="4">
    <location>
        <begin position="41"/>
        <end position="301"/>
    </location>
</feature>
<reference evidence="5 6" key="1">
    <citation type="submission" date="2020-07" db="EMBL/GenBank/DDBJ databases">
        <title>Streptomyces isolated from Indian soil.</title>
        <authorList>
            <person name="Mandal S."/>
            <person name="Maiti P.K."/>
        </authorList>
    </citation>
    <scope>NUCLEOTIDE SEQUENCE [LARGE SCALE GENOMIC DNA]</scope>
    <source>
        <strain evidence="5 6">PSKA28</strain>
    </source>
</reference>
<evidence type="ECO:0000259" key="4">
    <source>
        <dbReference type="Pfam" id="PF13407"/>
    </source>
</evidence>
<feature type="signal peptide" evidence="3">
    <location>
        <begin position="1"/>
        <end position="18"/>
    </location>
</feature>
<dbReference type="PROSITE" id="PS51257">
    <property type="entry name" value="PROKAR_LIPOPROTEIN"/>
    <property type="match status" value="1"/>
</dbReference>